<keyword evidence="10" id="KW-0456">Lyase</keyword>
<protein>
    <submittedName>
        <fullName evidence="10">Deoxyribodipyrimidine photolyase</fullName>
    </submittedName>
</protein>
<feature type="binding site" evidence="6">
    <location>
        <begin position="234"/>
        <end position="238"/>
    </location>
    <ligand>
        <name>FAD</name>
        <dbReference type="ChEBI" id="CHEBI:57692"/>
    </ligand>
</feature>
<dbReference type="Pfam" id="PF03441">
    <property type="entry name" value="FAD_binding_7"/>
    <property type="match status" value="1"/>
</dbReference>
<feature type="binding site" evidence="6">
    <location>
        <begin position="372"/>
        <end position="374"/>
    </location>
    <ligand>
        <name>FAD</name>
        <dbReference type="ChEBI" id="CHEBI:57692"/>
    </ligand>
</feature>
<dbReference type="PANTHER" id="PTHR11455:SF9">
    <property type="entry name" value="CRYPTOCHROME CIRCADIAN CLOCK 5 ISOFORM X1"/>
    <property type="match status" value="1"/>
</dbReference>
<dbReference type="Gene3D" id="1.25.40.80">
    <property type="match status" value="1"/>
</dbReference>
<dbReference type="GO" id="GO:0003904">
    <property type="term" value="F:deoxyribodipyrimidine photo-lyase activity"/>
    <property type="evidence" value="ECO:0007669"/>
    <property type="project" value="TreeGrafter"/>
</dbReference>
<dbReference type="eggNOG" id="COG0415">
    <property type="taxonomic scope" value="Bacteria"/>
</dbReference>
<feature type="binding site" evidence="6">
    <location>
        <position position="222"/>
    </location>
    <ligand>
        <name>FAD</name>
        <dbReference type="ChEBI" id="CHEBI:57692"/>
    </ligand>
</feature>
<dbReference type="InParanoid" id="W0DU63"/>
<dbReference type="InterPro" id="IPR006050">
    <property type="entry name" value="DNA_photolyase_N"/>
</dbReference>
<sequence>MRQLIWFQRDLRLNDHAPIHHALATEHSCLFAYFHDPQLTQGEANQAWLAASLEKLQQSLKSKGADLLISDGSFKNHFEDVLNRYQITEVLYHFEQGEPYYTLQQQALEVCKQLKVKLTPFDQAWLSPESILTQQGKPYGVYTPFSKKVFSLLDEVPKAEGAANWSNLKTIDLEPSDANIPASLARIKNTQWAKRLLSHWQMGEQAAWQQANNFLTDSIHHYPKQRDFPSIMGTSQLSIHLHFGEISSVAILEACRNAITSRPADSEAIHAFIRQLIWREFARYLLFFNPDLQTQAYQAKFNQLSWPAPDEQVTAWQTGHTGVPIIDAGMRQLWQTGWMHNRVRMLVASWLTKNLNQHWLVGQQWFEHTLLDADIANNVMGWQWVAGCGVDAAPYFRLFNPVVQSEKFDPQGHYIRKWMPELAPLPNHLIHAPWEAASIIKQQFPALAAQYPLHDPNLKQSRLEHQQRVQTLKMMTLT</sequence>
<dbReference type="InterPro" id="IPR002081">
    <property type="entry name" value="Cryptochrome/DNA_photolyase_1"/>
</dbReference>
<reference evidence="10 11" key="1">
    <citation type="submission" date="2013-12" db="EMBL/GenBank/DDBJ databases">
        <authorList>
            <consortium name="DOE Joint Genome Institute"/>
            <person name="Kappler U."/>
            <person name="Huntemann M."/>
            <person name="Han J."/>
            <person name="Chen A."/>
            <person name="Kyrpides N."/>
            <person name="Mavromatis K."/>
            <person name="Markowitz V."/>
            <person name="Palaniappan K."/>
            <person name="Ivanova N."/>
            <person name="Schaumberg A."/>
            <person name="Pati A."/>
            <person name="Liolios K."/>
            <person name="Nordberg H.P."/>
            <person name="Cantor M.N."/>
            <person name="Hua S.X."/>
            <person name="Woyke T."/>
        </authorList>
    </citation>
    <scope>NUCLEOTIDE SEQUENCE [LARGE SCALE GENOMIC DNA]</scope>
    <source>
        <strain evidence="11">AL2</strain>
    </source>
</reference>
<dbReference type="Gene3D" id="1.10.579.10">
    <property type="entry name" value="DNA Cyclobutane Dipyrimidine Photolyase, subunit A, domain 3"/>
    <property type="match status" value="1"/>
</dbReference>
<dbReference type="PROSITE" id="PS51645">
    <property type="entry name" value="PHR_CRY_ALPHA_BETA"/>
    <property type="match status" value="1"/>
</dbReference>
<accession>W0DU63</accession>
<dbReference type="AlphaFoldDB" id="W0DU63"/>
<feature type="domain" description="Photolyase/cryptochrome alpha/beta" evidence="9">
    <location>
        <begin position="1"/>
        <end position="129"/>
    </location>
</feature>
<comment type="similarity">
    <text evidence="2">Belongs to the DNA photolyase class-1 family.</text>
</comment>
<evidence type="ECO:0000256" key="8">
    <source>
        <dbReference type="RuleBase" id="RU004182"/>
    </source>
</evidence>
<dbReference type="EMBL" id="CP007030">
    <property type="protein sequence ID" value="AHF00539.1"/>
    <property type="molecule type" value="Genomic_DNA"/>
</dbReference>
<dbReference type="GO" id="GO:0006950">
    <property type="term" value="P:response to stress"/>
    <property type="evidence" value="ECO:0007669"/>
    <property type="project" value="UniProtKB-ARBA"/>
</dbReference>
<keyword evidence="3 6" id="KW-0285">Flavoprotein</keyword>
<dbReference type="InterPro" id="IPR036134">
    <property type="entry name" value="Crypto/Photolyase_FAD-like_sf"/>
</dbReference>
<dbReference type="SUPFAM" id="SSF48173">
    <property type="entry name" value="Cryptochrome/photolyase FAD-binding domain"/>
    <property type="match status" value="1"/>
</dbReference>
<proteinExistence type="inferred from homology"/>
<evidence type="ECO:0000259" key="9">
    <source>
        <dbReference type="PROSITE" id="PS51645"/>
    </source>
</evidence>
<dbReference type="SUPFAM" id="SSF52425">
    <property type="entry name" value="Cryptochrome/photolyase, N-terminal domain"/>
    <property type="match status" value="1"/>
</dbReference>
<dbReference type="GO" id="GO:0003677">
    <property type="term" value="F:DNA binding"/>
    <property type="evidence" value="ECO:0007669"/>
    <property type="project" value="TreeGrafter"/>
</dbReference>
<evidence type="ECO:0000313" key="11">
    <source>
        <dbReference type="Proteomes" id="UP000005380"/>
    </source>
</evidence>
<comment type="similarity">
    <text evidence="8">Belongs to the DNA photolyase family.</text>
</comment>
<evidence type="ECO:0000256" key="1">
    <source>
        <dbReference type="ARBA" id="ARBA00001932"/>
    </source>
</evidence>
<feature type="site" description="Electron transfer via tryptophanyl radical" evidence="7">
    <location>
        <position position="382"/>
    </location>
</feature>
<evidence type="ECO:0000256" key="4">
    <source>
        <dbReference type="ARBA" id="ARBA00022827"/>
    </source>
</evidence>
<dbReference type="GO" id="GO:0006139">
    <property type="term" value="P:nucleobase-containing compound metabolic process"/>
    <property type="evidence" value="ECO:0007669"/>
    <property type="project" value="UniProtKB-ARBA"/>
</dbReference>
<organism evidence="10 11">
    <name type="scientific">Thiomicrospira aerophila AL3</name>
    <dbReference type="NCBI Taxonomy" id="717772"/>
    <lineage>
        <taxon>Bacteria</taxon>
        <taxon>Pseudomonadati</taxon>
        <taxon>Pseudomonadota</taxon>
        <taxon>Gammaproteobacteria</taxon>
        <taxon>Thiotrichales</taxon>
        <taxon>Piscirickettsiaceae</taxon>
        <taxon>Thiomicrospira</taxon>
    </lineage>
</organism>
<dbReference type="PROSITE" id="PS00394">
    <property type="entry name" value="DNA_PHOTOLYASES_1_1"/>
    <property type="match status" value="1"/>
</dbReference>
<feature type="site" description="Electron transfer via tryptophanyl radical" evidence="7">
    <location>
        <position position="359"/>
    </location>
</feature>
<dbReference type="InterPro" id="IPR014729">
    <property type="entry name" value="Rossmann-like_a/b/a_fold"/>
</dbReference>
<evidence type="ECO:0000313" key="10">
    <source>
        <dbReference type="EMBL" id="AHF00539.1"/>
    </source>
</evidence>
<comment type="cofactor">
    <cofactor evidence="6">
        <name>FAD</name>
        <dbReference type="ChEBI" id="CHEBI:57692"/>
    </cofactor>
    <text evidence="6">Binds 1 FAD per subunit.</text>
</comment>
<dbReference type="InterPro" id="IPR036155">
    <property type="entry name" value="Crypto/Photolyase_N_sf"/>
</dbReference>
<dbReference type="RefSeq" id="WP_006459542.1">
    <property type="nucleotide sequence ID" value="NZ_CP007030.1"/>
</dbReference>
<dbReference type="InterPro" id="IPR018394">
    <property type="entry name" value="DNA_photolyase_1_CS_C"/>
</dbReference>
<dbReference type="HOGENOM" id="CLU_010348_2_2_6"/>
<dbReference type="InterPro" id="IPR005101">
    <property type="entry name" value="Cryptochr/Photolyase_FAD-bd"/>
</dbReference>
<evidence type="ECO:0000256" key="6">
    <source>
        <dbReference type="PIRSR" id="PIRSR602081-1"/>
    </source>
</evidence>
<evidence type="ECO:0000256" key="5">
    <source>
        <dbReference type="ARBA" id="ARBA00022991"/>
    </source>
</evidence>
<dbReference type="PANTHER" id="PTHR11455">
    <property type="entry name" value="CRYPTOCHROME"/>
    <property type="match status" value="1"/>
</dbReference>
<keyword evidence="5 8" id="KW-0157">Chromophore</keyword>
<gene>
    <name evidence="10" type="ORF">THIAE_01095</name>
</gene>
<evidence type="ECO:0000256" key="3">
    <source>
        <dbReference type="ARBA" id="ARBA00022630"/>
    </source>
</evidence>
<dbReference type="GO" id="GO:0071949">
    <property type="term" value="F:FAD binding"/>
    <property type="evidence" value="ECO:0007669"/>
    <property type="project" value="TreeGrafter"/>
</dbReference>
<comment type="cofactor">
    <cofactor evidence="1">
        <name>(6R)-5,10-methylene-5,6,7,8-tetrahydrofolate</name>
        <dbReference type="ChEBI" id="CHEBI:15636"/>
    </cofactor>
</comment>
<feature type="binding site" evidence="6">
    <location>
        <position position="272"/>
    </location>
    <ligand>
        <name>FAD</name>
        <dbReference type="ChEBI" id="CHEBI:57692"/>
    </ligand>
</feature>
<dbReference type="PRINTS" id="PR00147">
    <property type="entry name" value="DNAPHOTLYASE"/>
</dbReference>
<keyword evidence="4 6" id="KW-0274">FAD</keyword>
<dbReference type="OrthoDB" id="9772484at2"/>
<dbReference type="Gene3D" id="3.40.50.620">
    <property type="entry name" value="HUPs"/>
    <property type="match status" value="1"/>
</dbReference>
<dbReference type="Pfam" id="PF00875">
    <property type="entry name" value="DNA_photolyase"/>
    <property type="match status" value="1"/>
</dbReference>
<dbReference type="STRING" id="717772.THIAE_01095"/>
<evidence type="ECO:0000256" key="2">
    <source>
        <dbReference type="ARBA" id="ARBA00005862"/>
    </source>
</evidence>
<dbReference type="FunCoup" id="W0DU63">
    <property type="interactions" value="282"/>
</dbReference>
<evidence type="ECO:0000256" key="7">
    <source>
        <dbReference type="PIRSR" id="PIRSR602081-2"/>
    </source>
</evidence>
<keyword evidence="11" id="KW-1185">Reference proteome</keyword>
<dbReference type="KEGG" id="tao:THIAE_01095"/>
<dbReference type="Proteomes" id="UP000005380">
    <property type="component" value="Chromosome"/>
</dbReference>
<feature type="site" description="Electron transfer via tryptophanyl radical" evidence="7">
    <location>
        <position position="306"/>
    </location>
</feature>
<name>W0DU63_9GAMM</name>